<dbReference type="Proteomes" id="UP001144323">
    <property type="component" value="Unassembled WGS sequence"/>
</dbReference>
<dbReference type="EMBL" id="BSEC01000001">
    <property type="protein sequence ID" value="GLI93351.1"/>
    <property type="molecule type" value="Genomic_DNA"/>
</dbReference>
<proteinExistence type="predicted"/>
<reference evidence="2" key="1">
    <citation type="journal article" date="2023" name="Int. J. Syst. Evol. Microbiol.">
        <title>Methylocystis iwaonis sp. nov., a type II methane-oxidizing bacterium from surface soil of a rice paddy field in Japan, and emended description of the genus Methylocystis (ex Whittenbury et al. 1970) Bowman et al. 1993.</title>
        <authorList>
            <person name="Kaise H."/>
            <person name="Sawadogo J.B."/>
            <person name="Alam M.S."/>
            <person name="Ueno C."/>
            <person name="Dianou D."/>
            <person name="Shinjo R."/>
            <person name="Asakawa S."/>
        </authorList>
    </citation>
    <scope>NUCLEOTIDE SEQUENCE</scope>
    <source>
        <strain evidence="2">LMG27198</strain>
    </source>
</reference>
<name>A0A9W6LSE0_9HYPH</name>
<feature type="transmembrane region" description="Helical" evidence="1">
    <location>
        <begin position="47"/>
        <end position="68"/>
    </location>
</feature>
<protein>
    <submittedName>
        <fullName evidence="2">Uncharacterized protein</fullName>
    </submittedName>
</protein>
<dbReference type="RefSeq" id="WP_281803106.1">
    <property type="nucleotide sequence ID" value="NZ_BSEC01000001.1"/>
</dbReference>
<keyword evidence="1" id="KW-1133">Transmembrane helix</keyword>
<evidence type="ECO:0000256" key="1">
    <source>
        <dbReference type="SAM" id="Phobius"/>
    </source>
</evidence>
<evidence type="ECO:0000313" key="3">
    <source>
        <dbReference type="Proteomes" id="UP001144323"/>
    </source>
</evidence>
<keyword evidence="1" id="KW-0472">Membrane</keyword>
<organism evidence="2 3">
    <name type="scientific">Methylocystis echinoides</name>
    <dbReference type="NCBI Taxonomy" id="29468"/>
    <lineage>
        <taxon>Bacteria</taxon>
        <taxon>Pseudomonadati</taxon>
        <taxon>Pseudomonadota</taxon>
        <taxon>Alphaproteobacteria</taxon>
        <taxon>Hyphomicrobiales</taxon>
        <taxon>Methylocystaceae</taxon>
        <taxon>Methylocystis</taxon>
    </lineage>
</organism>
<accession>A0A9W6LSE0</accession>
<gene>
    <name evidence="2" type="ORF">LMG27198_23430</name>
</gene>
<keyword evidence="1" id="KW-0812">Transmembrane</keyword>
<sequence>MDSLLDSALGVSALTSLAYFLSFLILGGAVGWLMAGPARRRHWPASLAIVGVCGAWMGAEFTCLLGQAQMGSQQTMVAAVAGAVGLAYAWRRYHPEPSGDDRRVAGERISA</sequence>
<comment type="caution">
    <text evidence="2">The sequence shown here is derived from an EMBL/GenBank/DDBJ whole genome shotgun (WGS) entry which is preliminary data.</text>
</comment>
<feature type="transmembrane region" description="Helical" evidence="1">
    <location>
        <begin position="12"/>
        <end position="35"/>
    </location>
</feature>
<keyword evidence="3" id="KW-1185">Reference proteome</keyword>
<dbReference type="AlphaFoldDB" id="A0A9W6LSE0"/>
<evidence type="ECO:0000313" key="2">
    <source>
        <dbReference type="EMBL" id="GLI93351.1"/>
    </source>
</evidence>